<accession>A0A5M9JMG5</accession>
<evidence type="ECO:0000313" key="3">
    <source>
        <dbReference type="Proteomes" id="UP000322873"/>
    </source>
</evidence>
<dbReference type="EMBL" id="VICG01000006">
    <property type="protein sequence ID" value="KAA8570688.1"/>
    <property type="molecule type" value="Genomic_DNA"/>
</dbReference>
<proteinExistence type="predicted"/>
<protein>
    <submittedName>
        <fullName evidence="2">Uncharacterized protein</fullName>
    </submittedName>
</protein>
<organism evidence="2 3">
    <name type="scientific">Monilinia fructicola</name>
    <name type="common">Brown rot fungus</name>
    <name type="synonym">Ciboria fructicola</name>
    <dbReference type="NCBI Taxonomy" id="38448"/>
    <lineage>
        <taxon>Eukaryota</taxon>
        <taxon>Fungi</taxon>
        <taxon>Dikarya</taxon>
        <taxon>Ascomycota</taxon>
        <taxon>Pezizomycotina</taxon>
        <taxon>Leotiomycetes</taxon>
        <taxon>Helotiales</taxon>
        <taxon>Sclerotiniaceae</taxon>
        <taxon>Monilinia</taxon>
    </lineage>
</organism>
<keyword evidence="3" id="KW-1185">Reference proteome</keyword>
<comment type="caution">
    <text evidence="2">The sequence shown here is derived from an EMBL/GenBank/DDBJ whole genome shotgun (WGS) entry which is preliminary data.</text>
</comment>
<evidence type="ECO:0000313" key="2">
    <source>
        <dbReference type="EMBL" id="KAA8570688.1"/>
    </source>
</evidence>
<sequence length="157" mass="17856">MILAPRQGSSLFKEIEATSNSTYCVYPSIHLIHSFHQPSSSFSTHHHLFPTSPHLTSPPPSLSLSTPPTPTPHQEHYSTIEGDVQLARTYFHRPRLLSRLTHIYDLVPLILRNTLFDIFCQVHSLSSIRPDNSKYIRAPINSFGNLNISIIKPYDRT</sequence>
<feature type="compositionally biased region" description="Pro residues" evidence="1">
    <location>
        <begin position="56"/>
        <end position="71"/>
    </location>
</feature>
<gene>
    <name evidence="2" type="ORF">EYC84_000086</name>
</gene>
<evidence type="ECO:0000256" key="1">
    <source>
        <dbReference type="SAM" id="MobiDB-lite"/>
    </source>
</evidence>
<reference evidence="2 3" key="1">
    <citation type="submission" date="2019-06" db="EMBL/GenBank/DDBJ databases">
        <title>Genome Sequence of the Brown Rot Fungal Pathogen Monilinia fructicola.</title>
        <authorList>
            <person name="De Miccolis Angelini R.M."/>
            <person name="Landi L."/>
            <person name="Abate D."/>
            <person name="Pollastro S."/>
            <person name="Romanazzi G."/>
            <person name="Faretra F."/>
        </authorList>
    </citation>
    <scope>NUCLEOTIDE SEQUENCE [LARGE SCALE GENOMIC DNA]</scope>
    <source>
        <strain evidence="2 3">Mfrc123</strain>
    </source>
</reference>
<name>A0A5M9JMG5_MONFR</name>
<dbReference type="AlphaFoldDB" id="A0A5M9JMG5"/>
<feature type="region of interest" description="Disordered" evidence="1">
    <location>
        <begin position="51"/>
        <end position="76"/>
    </location>
</feature>
<dbReference type="Proteomes" id="UP000322873">
    <property type="component" value="Unassembled WGS sequence"/>
</dbReference>